<dbReference type="EMBL" id="MTEJ01000168">
    <property type="protein sequence ID" value="OQX08690.1"/>
    <property type="molecule type" value="Genomic_DNA"/>
</dbReference>
<name>A0A1Y1QM07_9GAMM</name>
<dbReference type="AlphaFoldDB" id="A0A1Y1QM07"/>
<proteinExistence type="predicted"/>
<evidence type="ECO:0000313" key="1">
    <source>
        <dbReference type="EMBL" id="OQX08690.1"/>
    </source>
</evidence>
<comment type="caution">
    <text evidence="1">The sequence shown here is derived from an EMBL/GenBank/DDBJ whole genome shotgun (WGS) entry which is preliminary data.</text>
</comment>
<protein>
    <submittedName>
        <fullName evidence="1">Uncharacterized protein</fullName>
    </submittedName>
</protein>
<evidence type="ECO:0000313" key="2">
    <source>
        <dbReference type="Proteomes" id="UP000192491"/>
    </source>
</evidence>
<organism evidence="1 2">
    <name type="scientific">Thiothrix lacustris</name>
    <dbReference type="NCBI Taxonomy" id="525917"/>
    <lineage>
        <taxon>Bacteria</taxon>
        <taxon>Pseudomonadati</taxon>
        <taxon>Pseudomonadota</taxon>
        <taxon>Gammaproteobacteria</taxon>
        <taxon>Thiotrichales</taxon>
        <taxon>Thiotrichaceae</taxon>
        <taxon>Thiothrix</taxon>
    </lineage>
</organism>
<reference evidence="1 2" key="1">
    <citation type="submission" date="2017-01" db="EMBL/GenBank/DDBJ databases">
        <title>Novel large sulfur bacteria in the metagenomes of groundwater-fed chemosynthetic microbial mats in the Lake Huron basin.</title>
        <authorList>
            <person name="Sharrar A.M."/>
            <person name="Flood B.E."/>
            <person name="Bailey J.V."/>
            <person name="Jones D.S."/>
            <person name="Biddanda B."/>
            <person name="Ruberg S.A."/>
            <person name="Marcus D.N."/>
            <person name="Dick G.J."/>
        </authorList>
    </citation>
    <scope>NUCLEOTIDE SEQUENCE [LARGE SCALE GENOMIC DNA]</scope>
    <source>
        <strain evidence="1">A8</strain>
    </source>
</reference>
<gene>
    <name evidence="1" type="ORF">BWK73_24680</name>
</gene>
<accession>A0A1Y1QM07</accession>
<dbReference type="Proteomes" id="UP000192491">
    <property type="component" value="Unassembled WGS sequence"/>
</dbReference>
<sequence>MNQETGGGYPPKRENPHRVQVGRAFGESTINGADALHYGISPAFIQHVHKVKAVIIQRIRSTPTTRPQHDRAHHWRGWINRYIFEVLP</sequence>